<dbReference type="GO" id="GO:0005875">
    <property type="term" value="C:microtubule associated complex"/>
    <property type="evidence" value="ECO:0007669"/>
    <property type="project" value="TreeGrafter"/>
</dbReference>
<keyword evidence="7" id="KW-0505">Motor protein</keyword>
<keyword evidence="6" id="KW-0206">Cytoskeleton</keyword>
<dbReference type="GO" id="GO:0007052">
    <property type="term" value="P:mitotic spindle organization"/>
    <property type="evidence" value="ECO:0007669"/>
    <property type="project" value="TreeGrafter"/>
</dbReference>
<feature type="domain" description="Kinesin motor" evidence="10">
    <location>
        <begin position="1"/>
        <end position="283"/>
    </location>
</feature>
<dbReference type="InterPro" id="IPR036961">
    <property type="entry name" value="Kinesin_motor_dom_sf"/>
</dbReference>
<dbReference type="SUPFAM" id="SSF52540">
    <property type="entry name" value="P-loop containing nucleoside triphosphate hydrolases"/>
    <property type="match status" value="1"/>
</dbReference>
<keyword evidence="2" id="KW-0963">Cytoplasm</keyword>
<dbReference type="EMBL" id="GBBI01004924">
    <property type="protein sequence ID" value="JAC13788.1"/>
    <property type="molecule type" value="mRNA"/>
</dbReference>
<keyword evidence="3 7" id="KW-0547">Nucleotide-binding</keyword>
<accession>A0A023EX30</accession>
<dbReference type="InterPro" id="IPR001752">
    <property type="entry name" value="Kinesin_motor_dom"/>
</dbReference>
<dbReference type="AlphaFoldDB" id="A0A023EX30"/>
<feature type="region of interest" description="Disordered" evidence="9">
    <location>
        <begin position="374"/>
        <end position="396"/>
    </location>
</feature>
<keyword evidence="4 7" id="KW-0067">ATP-binding</keyword>
<evidence type="ECO:0000313" key="11">
    <source>
        <dbReference type="EMBL" id="JAC13788.1"/>
    </source>
</evidence>
<dbReference type="GO" id="GO:0003777">
    <property type="term" value="F:microtubule motor activity"/>
    <property type="evidence" value="ECO:0007669"/>
    <property type="project" value="InterPro"/>
</dbReference>
<feature type="non-terminal residue" evidence="11">
    <location>
        <position position="1"/>
    </location>
</feature>
<proteinExistence type="evidence at transcript level"/>
<evidence type="ECO:0000256" key="5">
    <source>
        <dbReference type="ARBA" id="ARBA00023054"/>
    </source>
</evidence>
<dbReference type="Pfam" id="PF00225">
    <property type="entry name" value="Kinesin"/>
    <property type="match status" value="1"/>
</dbReference>
<comment type="subcellular location">
    <subcellularLocation>
        <location evidence="1">Cytoplasm</location>
        <location evidence="1">Cytoskeleton</location>
    </subcellularLocation>
</comment>
<dbReference type="Gene3D" id="3.40.850.10">
    <property type="entry name" value="Kinesin motor domain"/>
    <property type="match status" value="1"/>
</dbReference>
<comment type="similarity">
    <text evidence="7">Belongs to the TRAFAC class myosin-kinesin ATPase superfamily. Kinesin family.</text>
</comment>
<evidence type="ECO:0000256" key="9">
    <source>
        <dbReference type="SAM" id="MobiDB-lite"/>
    </source>
</evidence>
<dbReference type="PROSITE" id="PS50067">
    <property type="entry name" value="KINESIN_MOTOR_2"/>
    <property type="match status" value="1"/>
</dbReference>
<keyword evidence="5 8" id="KW-0175">Coiled coil</keyword>
<evidence type="ECO:0000256" key="4">
    <source>
        <dbReference type="ARBA" id="ARBA00022840"/>
    </source>
</evidence>
<evidence type="ECO:0000256" key="2">
    <source>
        <dbReference type="ARBA" id="ARBA00022490"/>
    </source>
</evidence>
<sequence length="922" mass="105755">VDYAFPSDSTQSNLYDTCLNDLVNYFLQGNDITIITFGKSNSGKSYSLFGPLSTGTFNDSSHGLILRATQQIFNTISKSGKQGQYKLLISFLEFTNDGICDLIAATQNHREFAQNDKVKTVVNNFESIHCQNFNKVYNIIKTAIESKLHKKCSTDRQSHIVFIFTLQQEILNLGRIERKEWKAVFTIIGDCDCNPNTRHLKSNTNNNCSFRSFSEIIASITSAQDTPEISANLTLGHPLLTNLLKDGLTGRSQTLVLCCVSPSTADYCDTLNQLSIIDKLRLLHVHNHYPSDMQSNTDVFGLEFAVSQWERLVSDAEGLFQKLIENDLPKESKMQIEQWLCLKQECSDCLVTDESTANYEKITRSLERIDEVTEYEELSTEDHSTSTTDSESIEEMDSQLESDSIVEDDTATCLNSLSIVDNKIQDFEEKLELFMHKFRNMTNEMMDKQFGTKNFTINSQHAISTENVNKSAIQNGIISERRKSLILPEISAPQPNSSNVFQPISDQLFLEDNSKNGQLDKSPINLQNYQYYEKSITDKYRAIAMNYEKRLQDIELIKQLAGHSARKVADMENNLQNSKKRMQKLIKLLKRTEEHKYSLEKTIIEDQKRINELEEKCKLQFSKPKLLETVASAKEDNDVITRNETHVNFDDRNSKNCANESLRQEIINLRKTREYLLEQRRNLDTKLNKDKVFTTAEERKFLELDEAIEAIDTVIEYKNEIMCGHDIHLRDHASGEKGEEMLVDRLMNLSEQEMRTLLYKYFRKVIDLRESGRRFEQQLAEQDHQIETQTWKIRALSNAVQQAHIENERRLIMILREHDEKLHLMFRHYGGQVSANVVAGAETSTGGSSMDREMDKVESMESQPLIQLQGALPKTSNSSSKAITIPQQNLKKLQGSLATHTTKVTRKKNKLIIQQQKAKNLP</sequence>
<feature type="region of interest" description="Disordered" evidence="9">
    <location>
        <begin position="898"/>
        <end position="922"/>
    </location>
</feature>
<evidence type="ECO:0000256" key="8">
    <source>
        <dbReference type="SAM" id="Coils"/>
    </source>
</evidence>
<evidence type="ECO:0000259" key="10">
    <source>
        <dbReference type="PROSITE" id="PS50067"/>
    </source>
</evidence>
<dbReference type="SMART" id="SM00129">
    <property type="entry name" value="KISc"/>
    <property type="match status" value="1"/>
</dbReference>
<dbReference type="GO" id="GO:0007018">
    <property type="term" value="P:microtubule-based movement"/>
    <property type="evidence" value="ECO:0007669"/>
    <property type="project" value="InterPro"/>
</dbReference>
<protein>
    <submittedName>
        <fullName evidence="11">Putative kinesin-like protein</fullName>
    </submittedName>
</protein>
<dbReference type="InterPro" id="IPR027640">
    <property type="entry name" value="Kinesin-like_fam"/>
</dbReference>
<dbReference type="GO" id="GO:0008017">
    <property type="term" value="F:microtubule binding"/>
    <property type="evidence" value="ECO:0007669"/>
    <property type="project" value="InterPro"/>
</dbReference>
<dbReference type="GO" id="GO:0005524">
    <property type="term" value="F:ATP binding"/>
    <property type="evidence" value="ECO:0007669"/>
    <property type="project" value="UniProtKB-UniRule"/>
</dbReference>
<evidence type="ECO:0000256" key="3">
    <source>
        <dbReference type="ARBA" id="ARBA00022741"/>
    </source>
</evidence>
<organism evidence="11">
    <name type="scientific">Triatoma infestans</name>
    <name type="common">Assassin bug</name>
    <dbReference type="NCBI Taxonomy" id="30076"/>
    <lineage>
        <taxon>Eukaryota</taxon>
        <taxon>Metazoa</taxon>
        <taxon>Ecdysozoa</taxon>
        <taxon>Arthropoda</taxon>
        <taxon>Hexapoda</taxon>
        <taxon>Insecta</taxon>
        <taxon>Pterygota</taxon>
        <taxon>Neoptera</taxon>
        <taxon>Paraneoptera</taxon>
        <taxon>Hemiptera</taxon>
        <taxon>Heteroptera</taxon>
        <taxon>Panheteroptera</taxon>
        <taxon>Cimicomorpha</taxon>
        <taxon>Reduviidae</taxon>
        <taxon>Triatominae</taxon>
        <taxon>Triatoma</taxon>
    </lineage>
</organism>
<name>A0A023EX30_TRIIF</name>
<dbReference type="InterPro" id="IPR027417">
    <property type="entry name" value="P-loop_NTPase"/>
</dbReference>
<evidence type="ECO:0000256" key="7">
    <source>
        <dbReference type="PROSITE-ProRule" id="PRU00283"/>
    </source>
</evidence>
<feature type="binding site" evidence="7">
    <location>
        <begin position="38"/>
        <end position="45"/>
    </location>
    <ligand>
        <name>ATP</name>
        <dbReference type="ChEBI" id="CHEBI:30616"/>
    </ligand>
</feature>
<dbReference type="PANTHER" id="PTHR47969:SF15">
    <property type="entry name" value="CHROMOSOME-ASSOCIATED KINESIN KIF4A-RELATED"/>
    <property type="match status" value="1"/>
</dbReference>
<evidence type="ECO:0000256" key="6">
    <source>
        <dbReference type="ARBA" id="ARBA00023212"/>
    </source>
</evidence>
<dbReference type="PRINTS" id="PR00380">
    <property type="entry name" value="KINESINHEAVY"/>
</dbReference>
<feature type="coiled-coil region" evidence="8">
    <location>
        <begin position="568"/>
        <end position="616"/>
    </location>
</feature>
<dbReference type="GO" id="GO:0051231">
    <property type="term" value="P:spindle elongation"/>
    <property type="evidence" value="ECO:0007669"/>
    <property type="project" value="TreeGrafter"/>
</dbReference>
<reference evidence="11" key="1">
    <citation type="journal article" date="2014" name="PLoS Negl. Trop. Dis.">
        <title>An updated insight into the Sialotranscriptome of Triatoma infestans: developmental stage and geographic variations.</title>
        <authorList>
            <person name="Schwarz A."/>
            <person name="Medrano-Mercado N."/>
            <person name="Schaub G.A."/>
            <person name="Struchiner C.J."/>
            <person name="Bargues M.D."/>
            <person name="Levy M.Z."/>
            <person name="Ribeiro J.M."/>
        </authorList>
    </citation>
    <scope>NUCLEOTIDE SEQUENCE</scope>
    <source>
        <strain evidence="11">Chile</strain>
        <tissue evidence="11">Salivary glands</tissue>
    </source>
</reference>
<dbReference type="PANTHER" id="PTHR47969">
    <property type="entry name" value="CHROMOSOME-ASSOCIATED KINESIN KIF4A-RELATED"/>
    <property type="match status" value="1"/>
</dbReference>
<feature type="compositionally biased region" description="Polar residues" evidence="9">
    <location>
        <begin position="912"/>
        <end position="922"/>
    </location>
</feature>
<evidence type="ECO:0000256" key="1">
    <source>
        <dbReference type="ARBA" id="ARBA00004245"/>
    </source>
</evidence>